<dbReference type="GO" id="GO:0009432">
    <property type="term" value="P:SOS response"/>
    <property type="evidence" value="ECO:0007669"/>
    <property type="project" value="UniProtKB-UniRule"/>
</dbReference>
<dbReference type="PANTHER" id="PTHR32182">
    <property type="entry name" value="DNA REPLICATION AND REPAIR PROTEIN RECF"/>
    <property type="match status" value="1"/>
</dbReference>
<dbReference type="Gene3D" id="1.20.1050.90">
    <property type="entry name" value="RecF/RecN/SMC, N-terminal domain"/>
    <property type="match status" value="1"/>
</dbReference>
<dbReference type="GO" id="GO:0006302">
    <property type="term" value="P:double-strand break repair"/>
    <property type="evidence" value="ECO:0007669"/>
    <property type="project" value="TreeGrafter"/>
</dbReference>
<dbReference type="InterPro" id="IPR042174">
    <property type="entry name" value="RecF_2"/>
</dbReference>
<evidence type="ECO:0000256" key="5">
    <source>
        <dbReference type="ARBA" id="ARBA00022705"/>
    </source>
</evidence>
<dbReference type="InterPro" id="IPR018078">
    <property type="entry name" value="DNA-binding_RecF_CS"/>
</dbReference>
<dbReference type="Pfam" id="PF02463">
    <property type="entry name" value="SMC_N"/>
    <property type="match status" value="1"/>
</dbReference>
<feature type="binding site" evidence="9">
    <location>
        <begin position="30"/>
        <end position="37"/>
    </location>
    <ligand>
        <name>ATP</name>
        <dbReference type="ChEBI" id="CHEBI:30616"/>
    </ligand>
</feature>
<gene>
    <name evidence="9" type="primary">recF</name>
    <name evidence="10" type="ORF">A0U89_07430</name>
</gene>
<dbReference type="RefSeq" id="WP_070402693.1">
    <property type="nucleotide sequence ID" value="NZ_BJVW01000003.1"/>
</dbReference>
<dbReference type="STRING" id="153496.A0U89_07430"/>
<evidence type="ECO:0000256" key="9">
    <source>
        <dbReference type="HAMAP-Rule" id="MF_00365"/>
    </source>
</evidence>
<evidence type="ECO:0000256" key="2">
    <source>
        <dbReference type="ARBA" id="ARBA00008016"/>
    </source>
</evidence>
<keyword evidence="7 9" id="KW-0067">ATP-binding</keyword>
<proteinExistence type="inferred from homology"/>
<dbReference type="Gene3D" id="3.40.50.300">
    <property type="entry name" value="P-loop containing nucleotide triphosphate hydrolases"/>
    <property type="match status" value="1"/>
</dbReference>
<keyword evidence="9" id="KW-0227">DNA damage</keyword>
<dbReference type="PROSITE" id="PS00617">
    <property type="entry name" value="RECF_1"/>
    <property type="match status" value="1"/>
</dbReference>
<dbReference type="InterPro" id="IPR001238">
    <property type="entry name" value="DNA-binding_RecF"/>
</dbReference>
<dbReference type="OrthoDB" id="9803889at2"/>
<accession>A0A1D8UTN0</accession>
<evidence type="ECO:0000256" key="7">
    <source>
        <dbReference type="ARBA" id="ARBA00022840"/>
    </source>
</evidence>
<dbReference type="EMBL" id="CP014674">
    <property type="protein sequence ID" value="AOX17001.1"/>
    <property type="molecule type" value="Genomic_DNA"/>
</dbReference>
<evidence type="ECO:0000256" key="3">
    <source>
        <dbReference type="ARBA" id="ARBA00020170"/>
    </source>
</evidence>
<organism evidence="10 11">
    <name type="scientific">Kozakia baliensis</name>
    <dbReference type="NCBI Taxonomy" id="153496"/>
    <lineage>
        <taxon>Bacteria</taxon>
        <taxon>Pseudomonadati</taxon>
        <taxon>Pseudomonadota</taxon>
        <taxon>Alphaproteobacteria</taxon>
        <taxon>Acetobacterales</taxon>
        <taxon>Acetobacteraceae</taxon>
        <taxon>Kozakia</taxon>
    </lineage>
</organism>
<evidence type="ECO:0000256" key="6">
    <source>
        <dbReference type="ARBA" id="ARBA00022741"/>
    </source>
</evidence>
<protein>
    <recommendedName>
        <fullName evidence="3 9">DNA replication and repair protein RecF</fullName>
    </recommendedName>
</protein>
<dbReference type="InterPro" id="IPR003593">
    <property type="entry name" value="AAA+_ATPase"/>
</dbReference>
<dbReference type="AlphaFoldDB" id="A0A1D8UTN0"/>
<evidence type="ECO:0000313" key="10">
    <source>
        <dbReference type="EMBL" id="AOX17001.1"/>
    </source>
</evidence>
<dbReference type="SMART" id="SM00382">
    <property type="entry name" value="AAA"/>
    <property type="match status" value="1"/>
</dbReference>
<dbReference type="KEGG" id="kba:A0U89_07430"/>
<comment type="similarity">
    <text evidence="2 9">Belongs to the RecF family.</text>
</comment>
<keyword evidence="4 9" id="KW-0963">Cytoplasm</keyword>
<keyword evidence="9" id="KW-0234">DNA repair</keyword>
<dbReference type="GO" id="GO:0006260">
    <property type="term" value="P:DNA replication"/>
    <property type="evidence" value="ECO:0007669"/>
    <property type="project" value="UniProtKB-UniRule"/>
</dbReference>
<dbReference type="GO" id="GO:0003697">
    <property type="term" value="F:single-stranded DNA binding"/>
    <property type="evidence" value="ECO:0007669"/>
    <property type="project" value="UniProtKB-UniRule"/>
</dbReference>
<dbReference type="GO" id="GO:0000731">
    <property type="term" value="P:DNA synthesis involved in DNA repair"/>
    <property type="evidence" value="ECO:0007669"/>
    <property type="project" value="TreeGrafter"/>
</dbReference>
<dbReference type="Proteomes" id="UP000179145">
    <property type="component" value="Chromosome"/>
</dbReference>
<evidence type="ECO:0000256" key="4">
    <source>
        <dbReference type="ARBA" id="ARBA00022490"/>
    </source>
</evidence>
<dbReference type="SUPFAM" id="SSF52540">
    <property type="entry name" value="P-loop containing nucleoside triphosphate hydrolases"/>
    <property type="match status" value="1"/>
</dbReference>
<name>A0A1D8UTN0_9PROT</name>
<dbReference type="PANTHER" id="PTHR32182:SF0">
    <property type="entry name" value="DNA REPLICATION AND REPAIR PROTEIN RECF"/>
    <property type="match status" value="1"/>
</dbReference>
<comment type="subcellular location">
    <subcellularLocation>
        <location evidence="1 9">Cytoplasm</location>
    </subcellularLocation>
</comment>
<keyword evidence="11" id="KW-1185">Reference proteome</keyword>
<dbReference type="GO" id="GO:0005524">
    <property type="term" value="F:ATP binding"/>
    <property type="evidence" value="ECO:0007669"/>
    <property type="project" value="UniProtKB-UniRule"/>
</dbReference>
<dbReference type="GO" id="GO:0005737">
    <property type="term" value="C:cytoplasm"/>
    <property type="evidence" value="ECO:0007669"/>
    <property type="project" value="UniProtKB-SubCell"/>
</dbReference>
<dbReference type="HAMAP" id="MF_00365">
    <property type="entry name" value="RecF"/>
    <property type="match status" value="1"/>
</dbReference>
<reference evidence="10 11" key="1">
    <citation type="journal article" date="2016" name="Microb. Cell Fact.">
        <title>Dissection of exopolysaccharide biosynthesis in Kozakia baliensis.</title>
        <authorList>
            <person name="Brandt J.U."/>
            <person name="Jakob F."/>
            <person name="Behr J."/>
            <person name="Geissler A.J."/>
            <person name="Vogel R.F."/>
        </authorList>
    </citation>
    <scope>NUCLEOTIDE SEQUENCE [LARGE SCALE GENOMIC DNA]</scope>
    <source>
        <strain evidence="10 11">DSM 14400</strain>
    </source>
</reference>
<evidence type="ECO:0000256" key="8">
    <source>
        <dbReference type="ARBA" id="ARBA00023125"/>
    </source>
</evidence>
<dbReference type="eggNOG" id="COG1195">
    <property type="taxonomic scope" value="Bacteria"/>
</dbReference>
<keyword evidence="9" id="KW-0742">SOS response</keyword>
<evidence type="ECO:0000256" key="1">
    <source>
        <dbReference type="ARBA" id="ARBA00004496"/>
    </source>
</evidence>
<keyword evidence="6 9" id="KW-0547">Nucleotide-binding</keyword>
<keyword evidence="5 9" id="KW-0235">DNA replication</keyword>
<keyword evidence="8 9" id="KW-0238">DNA-binding</keyword>
<dbReference type="NCBIfam" id="TIGR00611">
    <property type="entry name" value="recf"/>
    <property type="match status" value="1"/>
</dbReference>
<dbReference type="InterPro" id="IPR027417">
    <property type="entry name" value="P-loop_NTPase"/>
</dbReference>
<comment type="function">
    <text evidence="9">The RecF protein is involved in DNA metabolism; it is required for DNA replication and normal SOS inducibility. RecF binds preferentially to single-stranded, linear DNA. It also seems to bind ATP.</text>
</comment>
<evidence type="ECO:0000313" key="11">
    <source>
        <dbReference type="Proteomes" id="UP000179145"/>
    </source>
</evidence>
<dbReference type="InterPro" id="IPR003395">
    <property type="entry name" value="RecF/RecN/SMC_N"/>
</dbReference>
<sequence length="369" mass="40332">MRIQKLVLTDFRNYRHLSWAPEHNVTVLSGENGSGKTNLLEAVSLLSPGRGLRGAAMNQLTRFGCAHWGVAAHIETRTGYHEVGTGNDPAGSAKRVFRLDGEPVRAHSDIASLLACVWLTPQMDRLFSEAASGRRRFLDRLVVALDPNHARETAAHDRSVAQRNRLLTERPSETAWLNAVEDSIARHAVAVTASRITLIEAMNLHVDTQSDFPESTLALECAIGDALRDHSALAVEDLIRHELAAQRKDDIARGSTGWGAHRADLKISDRASGRDVTHSSSGQQKAMLIGIVLAHAAIIAAQRGEAPIMLLDEPLVHLDEKRRGSLLEALTHIEAPIFLTGTDRAAFAGLSQRAGFLHVEEGKIHPEYF</sequence>